<feature type="repeat" description="PPR" evidence="2">
    <location>
        <begin position="362"/>
        <end position="396"/>
    </location>
</feature>
<feature type="region of interest" description="Disordered" evidence="3">
    <location>
        <begin position="97"/>
        <end position="122"/>
    </location>
</feature>
<reference evidence="4 5" key="1">
    <citation type="submission" date="2023-10" db="EMBL/GenBank/DDBJ databases">
        <title>Chromosome-scale genome assembly provides insights into flower coloration mechanisms of Canna indica.</title>
        <authorList>
            <person name="Li C."/>
        </authorList>
    </citation>
    <scope>NUCLEOTIDE SEQUENCE [LARGE SCALE GENOMIC DNA]</scope>
    <source>
        <tissue evidence="4">Flower</tissue>
    </source>
</reference>
<evidence type="ECO:0000256" key="2">
    <source>
        <dbReference type="PROSITE-ProRule" id="PRU00708"/>
    </source>
</evidence>
<evidence type="ECO:0000256" key="1">
    <source>
        <dbReference type="ARBA" id="ARBA00022737"/>
    </source>
</evidence>
<protein>
    <submittedName>
        <fullName evidence="4">Pentatricopeptide repeat-containing protein</fullName>
    </submittedName>
</protein>
<dbReference type="PANTHER" id="PTHR47933:SF54">
    <property type="entry name" value="PENTACOTRIPEPTIDE-REPEAT REGION OF PRORP DOMAIN-CONTAINING PROTEIN"/>
    <property type="match status" value="1"/>
</dbReference>
<evidence type="ECO:0000313" key="4">
    <source>
        <dbReference type="EMBL" id="WOL15707.1"/>
    </source>
</evidence>
<evidence type="ECO:0000313" key="5">
    <source>
        <dbReference type="Proteomes" id="UP001327560"/>
    </source>
</evidence>
<dbReference type="PROSITE" id="PS51375">
    <property type="entry name" value="PPR"/>
    <property type="match status" value="5"/>
</dbReference>
<dbReference type="EMBL" id="CP136897">
    <property type="protein sequence ID" value="WOL15707.1"/>
    <property type="molecule type" value="Genomic_DNA"/>
</dbReference>
<keyword evidence="1" id="KW-0677">Repeat</keyword>
<dbReference type="Pfam" id="PF13041">
    <property type="entry name" value="PPR_2"/>
    <property type="match status" value="1"/>
</dbReference>
<organism evidence="4 5">
    <name type="scientific">Canna indica</name>
    <name type="common">Indian-shot</name>
    <dbReference type="NCBI Taxonomy" id="4628"/>
    <lineage>
        <taxon>Eukaryota</taxon>
        <taxon>Viridiplantae</taxon>
        <taxon>Streptophyta</taxon>
        <taxon>Embryophyta</taxon>
        <taxon>Tracheophyta</taxon>
        <taxon>Spermatophyta</taxon>
        <taxon>Magnoliopsida</taxon>
        <taxon>Liliopsida</taxon>
        <taxon>Zingiberales</taxon>
        <taxon>Cannaceae</taxon>
        <taxon>Canna</taxon>
    </lineage>
</organism>
<dbReference type="PANTHER" id="PTHR47933">
    <property type="entry name" value="PENTATRICOPEPTIDE REPEAT-CONTAINING PROTEIN 1, MITOCHONDRIAL"/>
    <property type="match status" value="1"/>
</dbReference>
<name>A0AAQ3L2H1_9LILI</name>
<proteinExistence type="predicted"/>
<dbReference type="Pfam" id="PF12854">
    <property type="entry name" value="PPR_1"/>
    <property type="match status" value="1"/>
</dbReference>
<evidence type="ECO:0000256" key="3">
    <source>
        <dbReference type="SAM" id="MobiDB-lite"/>
    </source>
</evidence>
<dbReference type="Pfam" id="PF13812">
    <property type="entry name" value="PPR_3"/>
    <property type="match status" value="1"/>
</dbReference>
<dbReference type="AlphaFoldDB" id="A0AAQ3L2H1"/>
<dbReference type="InterPro" id="IPR011990">
    <property type="entry name" value="TPR-like_helical_dom_sf"/>
</dbReference>
<gene>
    <name evidence="4" type="ORF">Cni_G24488</name>
</gene>
<dbReference type="GO" id="GO:0003729">
    <property type="term" value="F:mRNA binding"/>
    <property type="evidence" value="ECO:0007669"/>
    <property type="project" value="TreeGrafter"/>
</dbReference>
<feature type="repeat" description="PPR" evidence="2">
    <location>
        <begin position="499"/>
        <end position="533"/>
    </location>
</feature>
<sequence length="566" mass="65905">MRRSNSRVLLLGATSTVLDWWLLNNQNYICKHTFASITSSKNSHSYIQDVLGNHCAWFGQCPYVCRNGRLHASIPYESIYLKGFSISYRRTIQSVSSSDSEPKHISLSNADSPATDDKSSTRDAMAIQKILKSRDYNTELSSALNNCKVKLNEDLVVLVLRMHRFDWKFALIFFDWAITQNDYLHGTRAYNEMLDILGRMKQIRLMRQLFDEIPKDRRSYVINDKTFAILMNRYAGAHKVQEAIEIFYKRTDYGFELDMIGFQTLLMSLCRYKHVEEAEALFLQKQDEFPPVIKSRNIILNGWCVLGSLRDAKRFWNNIISSGRKPDLFTYGIFINALTKAGKLSTAVKLFRSMWEKGCNPDVAICNCIIDALCFKKKIPQALEIFSEMNERGCLPDVATYNSLIKHLCKIKRMQKVHELLNEMEEKGCRPNARTFCYILKTMEKPEEVTALTQRMERIGCTIDADTYNLILNLYLHWNYQWGIRYIWDEMKRRGLGPDQRSYTVMVHRLHSQGKQDEALQFYNEMRAKGMTPEPRTRVLVKAIYLKREEGISSHDSSISVQKRNF</sequence>
<keyword evidence="5" id="KW-1185">Reference proteome</keyword>
<dbReference type="NCBIfam" id="TIGR00756">
    <property type="entry name" value="PPR"/>
    <property type="match status" value="3"/>
</dbReference>
<dbReference type="InterPro" id="IPR051240">
    <property type="entry name" value="Mito_RNA-Proc/Resp"/>
</dbReference>
<dbReference type="Gene3D" id="1.25.40.10">
    <property type="entry name" value="Tetratricopeptide repeat domain"/>
    <property type="match status" value="3"/>
</dbReference>
<dbReference type="InterPro" id="IPR002885">
    <property type="entry name" value="PPR_rpt"/>
</dbReference>
<feature type="repeat" description="PPR" evidence="2">
    <location>
        <begin position="464"/>
        <end position="498"/>
    </location>
</feature>
<dbReference type="Proteomes" id="UP001327560">
    <property type="component" value="Chromosome 8"/>
</dbReference>
<feature type="repeat" description="PPR" evidence="2">
    <location>
        <begin position="397"/>
        <end position="431"/>
    </location>
</feature>
<feature type="repeat" description="PPR" evidence="2">
    <location>
        <begin position="327"/>
        <end position="361"/>
    </location>
</feature>
<accession>A0AAQ3L2H1</accession>